<keyword evidence="3" id="KW-1185">Reference proteome</keyword>
<evidence type="ECO:0000313" key="3">
    <source>
        <dbReference type="Proteomes" id="UP000053647"/>
    </source>
</evidence>
<name>A0A0C9T565_PAXIN</name>
<dbReference type="OrthoDB" id="2674711at2759"/>
<evidence type="ECO:0000313" key="2">
    <source>
        <dbReference type="EMBL" id="KIJ10850.1"/>
    </source>
</evidence>
<feature type="compositionally biased region" description="Basic residues" evidence="1">
    <location>
        <begin position="51"/>
        <end position="62"/>
    </location>
</feature>
<reference evidence="3" key="2">
    <citation type="submission" date="2015-01" db="EMBL/GenBank/DDBJ databases">
        <title>Evolutionary Origins and Diversification of the Mycorrhizal Mutualists.</title>
        <authorList>
            <consortium name="DOE Joint Genome Institute"/>
            <consortium name="Mycorrhizal Genomics Consortium"/>
            <person name="Kohler A."/>
            <person name="Kuo A."/>
            <person name="Nagy L.G."/>
            <person name="Floudas D."/>
            <person name="Copeland A."/>
            <person name="Barry K.W."/>
            <person name="Cichocki N."/>
            <person name="Veneault-Fourrey C."/>
            <person name="LaButti K."/>
            <person name="Lindquist E.A."/>
            <person name="Lipzen A."/>
            <person name="Lundell T."/>
            <person name="Morin E."/>
            <person name="Murat C."/>
            <person name="Riley R."/>
            <person name="Ohm R."/>
            <person name="Sun H."/>
            <person name="Tunlid A."/>
            <person name="Henrissat B."/>
            <person name="Grigoriev I.V."/>
            <person name="Hibbett D.S."/>
            <person name="Martin F."/>
        </authorList>
    </citation>
    <scope>NUCLEOTIDE SEQUENCE [LARGE SCALE GENOMIC DNA]</scope>
    <source>
        <strain evidence="3">ATCC 200175</strain>
    </source>
</reference>
<gene>
    <name evidence="2" type="ORF">PAXINDRAFT_85402</name>
</gene>
<proteinExistence type="predicted"/>
<protein>
    <submittedName>
        <fullName evidence="2">Uncharacterized protein</fullName>
    </submittedName>
</protein>
<feature type="region of interest" description="Disordered" evidence="1">
    <location>
        <begin position="47"/>
        <end position="80"/>
    </location>
</feature>
<accession>A0A0C9T565</accession>
<dbReference type="AlphaFoldDB" id="A0A0C9T565"/>
<dbReference type="Proteomes" id="UP000053647">
    <property type="component" value="Unassembled WGS sequence"/>
</dbReference>
<feature type="non-terminal residue" evidence="2">
    <location>
        <position position="1"/>
    </location>
</feature>
<organism evidence="2 3">
    <name type="scientific">Paxillus involutus ATCC 200175</name>
    <dbReference type="NCBI Taxonomy" id="664439"/>
    <lineage>
        <taxon>Eukaryota</taxon>
        <taxon>Fungi</taxon>
        <taxon>Dikarya</taxon>
        <taxon>Basidiomycota</taxon>
        <taxon>Agaricomycotina</taxon>
        <taxon>Agaricomycetes</taxon>
        <taxon>Agaricomycetidae</taxon>
        <taxon>Boletales</taxon>
        <taxon>Paxilineae</taxon>
        <taxon>Paxillaceae</taxon>
        <taxon>Paxillus</taxon>
    </lineage>
</organism>
<sequence length="80" mass="9173">QSSILVWLCMKHISLNAHLHHLMKADSPFCSHCPDIKKNVMHYVPPQMPTIHKRTPHSHKTTAQKGITDATPAKLHKQHR</sequence>
<evidence type="ECO:0000256" key="1">
    <source>
        <dbReference type="SAM" id="MobiDB-lite"/>
    </source>
</evidence>
<reference evidence="2 3" key="1">
    <citation type="submission" date="2014-06" db="EMBL/GenBank/DDBJ databases">
        <authorList>
            <consortium name="DOE Joint Genome Institute"/>
            <person name="Kuo A."/>
            <person name="Kohler A."/>
            <person name="Nagy L.G."/>
            <person name="Floudas D."/>
            <person name="Copeland A."/>
            <person name="Barry K.W."/>
            <person name="Cichocki N."/>
            <person name="Veneault-Fourrey C."/>
            <person name="LaButti K."/>
            <person name="Lindquist E.A."/>
            <person name="Lipzen A."/>
            <person name="Lundell T."/>
            <person name="Morin E."/>
            <person name="Murat C."/>
            <person name="Sun H."/>
            <person name="Tunlid A."/>
            <person name="Henrissat B."/>
            <person name="Grigoriev I.V."/>
            <person name="Hibbett D.S."/>
            <person name="Martin F."/>
            <person name="Nordberg H.P."/>
            <person name="Cantor M.N."/>
            <person name="Hua S.X."/>
        </authorList>
    </citation>
    <scope>NUCLEOTIDE SEQUENCE [LARGE SCALE GENOMIC DNA]</scope>
    <source>
        <strain evidence="2 3">ATCC 200175</strain>
    </source>
</reference>
<dbReference type="HOGENOM" id="CLU_2596622_0_0_1"/>
<dbReference type="EMBL" id="KN819394">
    <property type="protein sequence ID" value="KIJ10850.1"/>
    <property type="molecule type" value="Genomic_DNA"/>
</dbReference>